<sequence length="93" mass="10157">MKVTQEQAELLAASALSFIAQDPDRLGRFLAMTGIGPSEIRGRINDPAFMGGLLDFLLAHEPDLLEFVEFAGVEPTFPKMARRSLPGSEHLDS</sequence>
<gene>
    <name evidence="1" type="ORF">DFP90_105208</name>
</gene>
<keyword evidence="2" id="KW-1185">Reference proteome</keyword>
<protein>
    <submittedName>
        <fullName evidence="1">Uncharacterized protein DUF3572</fullName>
    </submittedName>
</protein>
<dbReference type="RefSeq" id="WP_115937081.1">
    <property type="nucleotide sequence ID" value="NZ_QRDW01000005.1"/>
</dbReference>
<dbReference type="AlphaFoldDB" id="A0A3D9HLR2"/>
<organism evidence="1 2">
    <name type="scientific">Aestuariispira insulae</name>
    <dbReference type="NCBI Taxonomy" id="1461337"/>
    <lineage>
        <taxon>Bacteria</taxon>
        <taxon>Pseudomonadati</taxon>
        <taxon>Pseudomonadota</taxon>
        <taxon>Alphaproteobacteria</taxon>
        <taxon>Rhodospirillales</taxon>
        <taxon>Kiloniellaceae</taxon>
        <taxon>Aestuariispira</taxon>
    </lineage>
</organism>
<dbReference type="Proteomes" id="UP000256845">
    <property type="component" value="Unassembled WGS sequence"/>
</dbReference>
<comment type="caution">
    <text evidence="1">The sequence shown here is derived from an EMBL/GenBank/DDBJ whole genome shotgun (WGS) entry which is preliminary data.</text>
</comment>
<evidence type="ECO:0000313" key="1">
    <source>
        <dbReference type="EMBL" id="RED49836.1"/>
    </source>
</evidence>
<dbReference type="EMBL" id="QRDW01000005">
    <property type="protein sequence ID" value="RED49836.1"/>
    <property type="molecule type" value="Genomic_DNA"/>
</dbReference>
<evidence type="ECO:0000313" key="2">
    <source>
        <dbReference type="Proteomes" id="UP000256845"/>
    </source>
</evidence>
<reference evidence="1 2" key="1">
    <citation type="submission" date="2018-07" db="EMBL/GenBank/DDBJ databases">
        <title>Genomic Encyclopedia of Type Strains, Phase III (KMG-III): the genomes of soil and plant-associated and newly described type strains.</title>
        <authorList>
            <person name="Whitman W."/>
        </authorList>
    </citation>
    <scope>NUCLEOTIDE SEQUENCE [LARGE SCALE GENOMIC DNA]</scope>
    <source>
        <strain evidence="1 2">CECT 8488</strain>
    </source>
</reference>
<dbReference type="InterPro" id="IPR021955">
    <property type="entry name" value="DUF3572"/>
</dbReference>
<dbReference type="Pfam" id="PF12096">
    <property type="entry name" value="DUF3572"/>
    <property type="match status" value="1"/>
</dbReference>
<dbReference type="OrthoDB" id="7356934at2"/>
<name>A0A3D9HLR2_9PROT</name>
<proteinExistence type="predicted"/>
<accession>A0A3D9HLR2</accession>